<comment type="caution">
    <text evidence="1">The sequence shown here is derived from an EMBL/GenBank/DDBJ whole genome shotgun (WGS) entry which is preliminary data.</text>
</comment>
<gene>
    <name evidence="1" type="ORF">CVP04_10225</name>
</gene>
<dbReference type="EMBL" id="PHGZ01000025">
    <property type="protein sequence ID" value="PJG82229.1"/>
    <property type="molecule type" value="Genomic_DNA"/>
</dbReference>
<proteinExistence type="predicted"/>
<dbReference type="RefSeq" id="WP_100297411.1">
    <property type="nucleotide sequence ID" value="NZ_PHGZ01000025.1"/>
</dbReference>
<evidence type="ECO:0000313" key="2">
    <source>
        <dbReference type="Proteomes" id="UP000230282"/>
    </source>
</evidence>
<evidence type="ECO:0000313" key="1">
    <source>
        <dbReference type="EMBL" id="PJG82229.1"/>
    </source>
</evidence>
<dbReference type="OrthoDB" id="5690037at2"/>
<protein>
    <recommendedName>
        <fullName evidence="3">DUF155 domain-containing protein</fullName>
    </recommendedName>
</protein>
<organism evidence="1 2">
    <name type="scientific">Caviibacterium pharyngocola</name>
    <dbReference type="NCBI Taxonomy" id="28159"/>
    <lineage>
        <taxon>Bacteria</taxon>
        <taxon>Pseudomonadati</taxon>
        <taxon>Pseudomonadota</taxon>
        <taxon>Gammaproteobacteria</taxon>
        <taxon>Pasteurellales</taxon>
        <taxon>Pasteurellaceae</taxon>
        <taxon>Caviibacterium</taxon>
    </lineage>
</organism>
<dbReference type="Proteomes" id="UP000230282">
    <property type="component" value="Unassembled WGS sequence"/>
</dbReference>
<sequence length="296" mass="33971">MKNIYFGKIYALDEILSLKEKICLCEQQIKFLNPILQKTTAVEEDFANLTLKVTFFHGSRFVRTLCFSSYRAAQLFSSKPEQQQALSEIFGKTDSLGNIVLTAGAEGLSEALIRNASWFIRSSDTLEQGDFMILPNEWRAIDGRGMALFERFGKIDHAYRQVFLIMLALAYYDALHQISEELAAMLVEPINVEELDKLYTEAAVFNARYYFDNPVEFSRYALFQAWQDVREAYHLREKNAEVTSQLAQVHQILSYTQQKKEQTANEERNLKLAVFGITLSILGIVEVIDIVSNWLS</sequence>
<evidence type="ECO:0008006" key="3">
    <source>
        <dbReference type="Google" id="ProtNLM"/>
    </source>
</evidence>
<name>A0A2M8RTM5_9PAST</name>
<reference evidence="1 2" key="1">
    <citation type="submission" date="2017-11" db="EMBL/GenBank/DDBJ databases">
        <title>Reclassification of Bisgaard taxon 5 as Caviibacterium pharyngocola gen. nov., sp. nov.</title>
        <authorList>
            <person name="Christensen H."/>
        </authorList>
    </citation>
    <scope>NUCLEOTIDE SEQUENCE [LARGE SCALE GENOMIC DNA]</scope>
    <source>
        <strain evidence="1 2">7_3</strain>
    </source>
</reference>
<dbReference type="AlphaFoldDB" id="A0A2M8RTM5"/>
<accession>A0A2M8RTM5</accession>
<keyword evidence="2" id="KW-1185">Reference proteome</keyword>